<feature type="compositionally biased region" description="Basic and acidic residues" evidence="1">
    <location>
        <begin position="12"/>
        <end position="21"/>
    </location>
</feature>
<sequence>MLLALEDGVNGDPDRDREHGKPLPAVNPSNAGLGGAGPKDGAGCEHGRRGEDGAPGAPGAAGQGGRLTEVGWQGVPGSRGGTGAPGHGGGGGGDAPGGRSACGDAAPGGASGGGGGGAIFAHSGSKLTLRETRVITGRGGAGSRGGRGQLGGQGVQGGPPGEDGWTLSPRDLASVRKSKKLKMLTDLAVREGITVSHRSRGRHPGAHFVNSLA</sequence>
<gene>
    <name evidence="2" type="ORF">SOCEGT47_013900</name>
</gene>
<evidence type="ECO:0000313" key="3">
    <source>
        <dbReference type="Proteomes" id="UP000295781"/>
    </source>
</evidence>
<dbReference type="RefSeq" id="WP_129346307.1">
    <property type="nucleotide sequence ID" value="NZ_CP012670.1"/>
</dbReference>
<feature type="compositionally biased region" description="Gly residues" evidence="1">
    <location>
        <begin position="77"/>
        <end position="96"/>
    </location>
</feature>
<evidence type="ECO:0000313" key="2">
    <source>
        <dbReference type="EMBL" id="AUX20914.1"/>
    </source>
</evidence>
<feature type="compositionally biased region" description="Low complexity" evidence="1">
    <location>
        <begin position="97"/>
        <end position="108"/>
    </location>
</feature>
<reference evidence="2 3" key="1">
    <citation type="submission" date="2015-09" db="EMBL/GenBank/DDBJ databases">
        <title>Sorangium comparison.</title>
        <authorList>
            <person name="Zaburannyi N."/>
            <person name="Bunk B."/>
            <person name="Overmann J."/>
            <person name="Mueller R."/>
        </authorList>
    </citation>
    <scope>NUCLEOTIDE SEQUENCE [LARGE SCALE GENOMIC DNA]</scope>
    <source>
        <strain evidence="2 3">So ceGT47</strain>
    </source>
</reference>
<accession>A0A4P2PVZ7</accession>
<feature type="compositionally biased region" description="Basic and acidic residues" evidence="1">
    <location>
        <begin position="42"/>
        <end position="52"/>
    </location>
</feature>
<organism evidence="2 3">
    <name type="scientific">Sorangium cellulosum</name>
    <name type="common">Polyangium cellulosum</name>
    <dbReference type="NCBI Taxonomy" id="56"/>
    <lineage>
        <taxon>Bacteria</taxon>
        <taxon>Pseudomonadati</taxon>
        <taxon>Myxococcota</taxon>
        <taxon>Polyangia</taxon>
        <taxon>Polyangiales</taxon>
        <taxon>Polyangiaceae</taxon>
        <taxon>Sorangium</taxon>
    </lineage>
</organism>
<dbReference type="Proteomes" id="UP000295781">
    <property type="component" value="Chromosome"/>
</dbReference>
<feature type="region of interest" description="Disordered" evidence="1">
    <location>
        <begin position="1"/>
        <end position="113"/>
    </location>
</feature>
<protein>
    <submittedName>
        <fullName evidence="2">Uncharacterized protein</fullName>
    </submittedName>
</protein>
<name>A0A4P2PVZ7_SORCE</name>
<dbReference type="AlphaFoldDB" id="A0A4P2PVZ7"/>
<feature type="compositionally biased region" description="Gly residues" evidence="1">
    <location>
        <begin position="137"/>
        <end position="161"/>
    </location>
</feature>
<evidence type="ECO:0000256" key="1">
    <source>
        <dbReference type="SAM" id="MobiDB-lite"/>
    </source>
</evidence>
<feature type="region of interest" description="Disordered" evidence="1">
    <location>
        <begin position="137"/>
        <end position="165"/>
    </location>
</feature>
<proteinExistence type="predicted"/>
<dbReference type="EMBL" id="CP012670">
    <property type="protein sequence ID" value="AUX20914.1"/>
    <property type="molecule type" value="Genomic_DNA"/>
</dbReference>